<dbReference type="InterPro" id="IPR013149">
    <property type="entry name" value="ADH-like_C"/>
</dbReference>
<name>A0A7S1AR53_NOCSC</name>
<dbReference type="SUPFAM" id="SSF50129">
    <property type="entry name" value="GroES-like"/>
    <property type="match status" value="1"/>
</dbReference>
<dbReference type="InterPro" id="IPR020843">
    <property type="entry name" value="ER"/>
</dbReference>
<dbReference type="InterPro" id="IPR011032">
    <property type="entry name" value="GroES-like_sf"/>
</dbReference>
<protein>
    <recommendedName>
        <fullName evidence="1">Enoyl reductase (ER) domain-containing protein</fullName>
    </recommendedName>
</protein>
<dbReference type="InterPro" id="IPR036291">
    <property type="entry name" value="NAD(P)-bd_dom_sf"/>
</dbReference>
<dbReference type="SUPFAM" id="SSF51735">
    <property type="entry name" value="NAD(P)-binding Rossmann-fold domains"/>
    <property type="match status" value="1"/>
</dbReference>
<proteinExistence type="predicted"/>
<dbReference type="Gene3D" id="3.40.50.720">
    <property type="entry name" value="NAD(P)-binding Rossmann-like Domain"/>
    <property type="match status" value="1"/>
</dbReference>
<dbReference type="SMART" id="SM00829">
    <property type="entry name" value="PKS_ER"/>
    <property type="match status" value="1"/>
</dbReference>
<dbReference type="CDD" id="cd05289">
    <property type="entry name" value="MDR_like_2"/>
    <property type="match status" value="1"/>
</dbReference>
<sequence length="360" mass="38442">MRASGLFEVQSFAEVKVTTFDVDIPTPGNTEILVSVDGSSVNHFDLLWNVLDSPVAWNVAQAHWKLWHAFPKVLGMDVAGTVVGLGSTASNFKLGDKVWAMNARAALWDGRTVAGLAGHAWAPYVAIDSKYAGLMPLTMNFTEAGVLPLVGQTSLAALKELGAPWDRQTTVLILGATGGVGHVAVQLAKAMGATTVVATGSAVNADFVRSLGADHFIDYHTEDWWKSDLVGDFSVDAIFDTVIQEGSGDRAFQKLKDGGTYLTMCKGIPVCGAPLPSRDTQNSRPTVRAIALRCLADECASSLALDELRSYVDSGLLRVHLDAVVSLQDISHGIDLLQHHHKVGKIAVARNPADDLNVFV</sequence>
<feature type="domain" description="Enoyl reductase (ER)" evidence="1">
    <location>
        <begin position="10"/>
        <end position="348"/>
    </location>
</feature>
<organism evidence="2">
    <name type="scientific">Noctiluca scintillans</name>
    <name type="common">Sea sparkle</name>
    <name type="synonym">Red tide dinoflagellate</name>
    <dbReference type="NCBI Taxonomy" id="2966"/>
    <lineage>
        <taxon>Eukaryota</taxon>
        <taxon>Sar</taxon>
        <taxon>Alveolata</taxon>
        <taxon>Dinophyceae</taxon>
        <taxon>Noctilucales</taxon>
        <taxon>Noctilucaceae</taxon>
        <taxon>Noctiluca</taxon>
    </lineage>
</organism>
<accession>A0A7S1AR53</accession>
<dbReference type="InterPro" id="IPR052733">
    <property type="entry name" value="Chloroplast_QOR"/>
</dbReference>
<dbReference type="EMBL" id="HBFQ01051322">
    <property type="protein sequence ID" value="CAD8862254.1"/>
    <property type="molecule type" value="Transcribed_RNA"/>
</dbReference>
<dbReference type="PANTHER" id="PTHR44013">
    <property type="entry name" value="ZINC-TYPE ALCOHOL DEHYDROGENASE-LIKE PROTEIN C16A3.02C"/>
    <property type="match status" value="1"/>
</dbReference>
<reference evidence="2" key="1">
    <citation type="submission" date="2021-01" db="EMBL/GenBank/DDBJ databases">
        <authorList>
            <person name="Corre E."/>
            <person name="Pelletier E."/>
            <person name="Niang G."/>
            <person name="Scheremetjew M."/>
            <person name="Finn R."/>
            <person name="Kale V."/>
            <person name="Holt S."/>
            <person name="Cochrane G."/>
            <person name="Meng A."/>
            <person name="Brown T."/>
            <person name="Cohen L."/>
        </authorList>
    </citation>
    <scope>NUCLEOTIDE SEQUENCE</scope>
</reference>
<dbReference type="GO" id="GO:0016491">
    <property type="term" value="F:oxidoreductase activity"/>
    <property type="evidence" value="ECO:0007669"/>
    <property type="project" value="InterPro"/>
</dbReference>
<dbReference type="Pfam" id="PF00107">
    <property type="entry name" value="ADH_zinc_N"/>
    <property type="match status" value="1"/>
</dbReference>
<dbReference type="InterPro" id="IPR013154">
    <property type="entry name" value="ADH-like_N"/>
</dbReference>
<evidence type="ECO:0000313" key="2">
    <source>
        <dbReference type="EMBL" id="CAD8862254.1"/>
    </source>
</evidence>
<dbReference type="AlphaFoldDB" id="A0A7S1AR53"/>
<gene>
    <name evidence="2" type="ORF">NSCI0253_LOCUS36609</name>
</gene>
<dbReference type="Gene3D" id="3.90.180.10">
    <property type="entry name" value="Medium-chain alcohol dehydrogenases, catalytic domain"/>
    <property type="match status" value="1"/>
</dbReference>
<dbReference type="PANTHER" id="PTHR44013:SF1">
    <property type="entry name" value="ZINC-TYPE ALCOHOL DEHYDROGENASE-LIKE PROTEIN C16A3.02C"/>
    <property type="match status" value="1"/>
</dbReference>
<dbReference type="Pfam" id="PF08240">
    <property type="entry name" value="ADH_N"/>
    <property type="match status" value="1"/>
</dbReference>
<evidence type="ECO:0000259" key="1">
    <source>
        <dbReference type="SMART" id="SM00829"/>
    </source>
</evidence>